<feature type="compositionally biased region" description="Acidic residues" evidence="1">
    <location>
        <begin position="160"/>
        <end position="172"/>
    </location>
</feature>
<proteinExistence type="predicted"/>
<dbReference type="Proteomes" id="UP000886595">
    <property type="component" value="Unassembled WGS sequence"/>
</dbReference>
<organism evidence="4 5">
    <name type="scientific">Brassica carinata</name>
    <name type="common">Ethiopian mustard</name>
    <name type="synonym">Abyssinian cabbage</name>
    <dbReference type="NCBI Taxonomy" id="52824"/>
    <lineage>
        <taxon>Eukaryota</taxon>
        <taxon>Viridiplantae</taxon>
        <taxon>Streptophyta</taxon>
        <taxon>Embryophyta</taxon>
        <taxon>Tracheophyta</taxon>
        <taxon>Spermatophyta</taxon>
        <taxon>Magnoliopsida</taxon>
        <taxon>eudicotyledons</taxon>
        <taxon>Gunneridae</taxon>
        <taxon>Pentapetalae</taxon>
        <taxon>rosids</taxon>
        <taxon>malvids</taxon>
        <taxon>Brassicales</taxon>
        <taxon>Brassicaceae</taxon>
        <taxon>Brassiceae</taxon>
        <taxon>Brassica</taxon>
    </lineage>
</organism>
<protein>
    <recommendedName>
        <fullName evidence="3">DUF6821 domain-containing protein</fullName>
    </recommendedName>
</protein>
<dbReference type="InterPro" id="IPR045883">
    <property type="entry name" value="At4g13530-like"/>
</dbReference>
<dbReference type="InterPro" id="IPR049224">
    <property type="entry name" value="DUF6821"/>
</dbReference>
<accession>A0A8X7WQD9</accession>
<sequence length="287" mass="32791">MFYYNFIMAAEGKSRNKEVKQKVKQMELGMDLEDWELLPRDPYNDHEEEHEAAMMITRNTEKGFDMDYFICPTQDSVGKTEFHRRVVPTQLIQVPVTWEPVSTVDETDHKKNQDSVPSPRITFKTEKENEFVDMRIDLPEKFTTPLPQKDGKHSVSGGEYSDEMGTEVEEGGDLSSKKEVEWEEEENICGEKMNMWKMGLHGIGAICSFGVAAAAATFCVFFLGHNNSLQGCKNKNQILRFQIYSDDNKRMNEVVKRATKLNEAISVMKGLPLARAQISFGGYYDAL</sequence>
<keyword evidence="2" id="KW-0472">Membrane</keyword>
<keyword evidence="2" id="KW-1133">Transmembrane helix</keyword>
<keyword evidence="2" id="KW-0812">Transmembrane</keyword>
<evidence type="ECO:0000256" key="1">
    <source>
        <dbReference type="SAM" id="MobiDB-lite"/>
    </source>
</evidence>
<dbReference type="PANTHER" id="PTHR33646">
    <property type="entry name" value="GB|AAF00631.1"/>
    <property type="match status" value="1"/>
</dbReference>
<name>A0A8X7WQD9_BRACI</name>
<dbReference type="AlphaFoldDB" id="A0A8X7WQD9"/>
<reference evidence="4 5" key="1">
    <citation type="submission" date="2020-02" db="EMBL/GenBank/DDBJ databases">
        <authorList>
            <person name="Ma Q."/>
            <person name="Huang Y."/>
            <person name="Song X."/>
            <person name="Pei D."/>
        </authorList>
    </citation>
    <scope>NUCLEOTIDE SEQUENCE [LARGE SCALE GENOMIC DNA]</scope>
    <source>
        <strain evidence="4">Sxm20200214</strain>
        <tissue evidence="4">Leaf</tissue>
    </source>
</reference>
<evidence type="ECO:0000259" key="3">
    <source>
        <dbReference type="Pfam" id="PF20705"/>
    </source>
</evidence>
<dbReference type="PANTHER" id="PTHR33646:SF19">
    <property type="entry name" value="GB|AAF00631.1"/>
    <property type="match status" value="1"/>
</dbReference>
<keyword evidence="5" id="KW-1185">Reference proteome</keyword>
<feature type="domain" description="DUF6821" evidence="3">
    <location>
        <begin position="120"/>
        <end position="287"/>
    </location>
</feature>
<gene>
    <name evidence="4" type="ORF">Bca52824_006399</name>
</gene>
<comment type="caution">
    <text evidence="4">The sequence shown here is derived from an EMBL/GenBank/DDBJ whole genome shotgun (WGS) entry which is preliminary data.</text>
</comment>
<evidence type="ECO:0000313" key="5">
    <source>
        <dbReference type="Proteomes" id="UP000886595"/>
    </source>
</evidence>
<evidence type="ECO:0000256" key="2">
    <source>
        <dbReference type="SAM" id="Phobius"/>
    </source>
</evidence>
<dbReference type="OrthoDB" id="766965at2759"/>
<feature type="region of interest" description="Disordered" evidence="1">
    <location>
        <begin position="142"/>
        <end position="181"/>
    </location>
</feature>
<feature type="transmembrane region" description="Helical" evidence="2">
    <location>
        <begin position="202"/>
        <end position="224"/>
    </location>
</feature>
<evidence type="ECO:0000313" key="4">
    <source>
        <dbReference type="EMBL" id="KAG2335219.1"/>
    </source>
</evidence>
<dbReference type="EMBL" id="JAAMPC010000001">
    <property type="protein sequence ID" value="KAG2335219.1"/>
    <property type="molecule type" value="Genomic_DNA"/>
</dbReference>
<dbReference type="Pfam" id="PF20705">
    <property type="entry name" value="DUF6821"/>
    <property type="match status" value="1"/>
</dbReference>